<dbReference type="InterPro" id="IPR011335">
    <property type="entry name" value="Restrct_endonuc-II-like"/>
</dbReference>
<dbReference type="InterPro" id="IPR007569">
    <property type="entry name" value="DUF559"/>
</dbReference>
<accession>A0A543FWE4</accession>
<dbReference type="RefSeq" id="WP_142104821.1">
    <property type="nucleotide sequence ID" value="NZ_VFPH01000002.1"/>
</dbReference>
<dbReference type="Pfam" id="PF04480">
    <property type="entry name" value="DUF559"/>
    <property type="match status" value="1"/>
</dbReference>
<feature type="compositionally biased region" description="Polar residues" evidence="1">
    <location>
        <begin position="271"/>
        <end position="287"/>
    </location>
</feature>
<proteinExistence type="predicted"/>
<dbReference type="Gene3D" id="3.40.960.10">
    <property type="entry name" value="VSR Endonuclease"/>
    <property type="match status" value="1"/>
</dbReference>
<sequence>MSLDLTRPFRGSAATTAALLSQGQLRGPRFRRLFPDVYAPAHLEPNLALRSAAAAVCWWRGAACLAGYSAAELLGASCGPADAPAEVLLLRRGRQSYRCPGLRVHRDLVDPTEITEVGPCRVTSPVRTAFDLVRWVPTLREKVVAVDAIAFTCKIDPVDLLHLRMQHWGARGSRHIVPVLGLCDARTESPMETRIRMALHEHGLPAPHVQFEVEAGGRARRLDLAYPSVKVAIEYDGRDHREQEQAHKDLVREAALVRLGWTILRCGSTPTRSTATRLASPRPSRTSCAAAATSPRDRSPASA</sequence>
<feature type="domain" description="DUF559" evidence="2">
    <location>
        <begin position="223"/>
        <end position="265"/>
    </location>
</feature>
<evidence type="ECO:0000313" key="4">
    <source>
        <dbReference type="Proteomes" id="UP000319818"/>
    </source>
</evidence>
<evidence type="ECO:0000259" key="2">
    <source>
        <dbReference type="Pfam" id="PF04480"/>
    </source>
</evidence>
<dbReference type="SUPFAM" id="SSF52980">
    <property type="entry name" value="Restriction endonuclease-like"/>
    <property type="match status" value="1"/>
</dbReference>
<dbReference type="OrthoDB" id="3566910at2"/>
<gene>
    <name evidence="3" type="ORF">FB388_5326</name>
</gene>
<dbReference type="AlphaFoldDB" id="A0A543FWE4"/>
<dbReference type="Proteomes" id="UP000319818">
    <property type="component" value="Unassembled WGS sequence"/>
</dbReference>
<reference evidence="3 4" key="1">
    <citation type="submission" date="2019-06" db="EMBL/GenBank/DDBJ databases">
        <title>Sequencing the genomes of 1000 actinobacteria strains.</title>
        <authorList>
            <person name="Klenk H.-P."/>
        </authorList>
    </citation>
    <scope>NUCLEOTIDE SEQUENCE [LARGE SCALE GENOMIC DNA]</scope>
    <source>
        <strain evidence="3 4">DSM 45511</strain>
    </source>
</reference>
<protein>
    <submittedName>
        <fullName evidence="3">Uncharacterized protein DUF559</fullName>
    </submittedName>
</protein>
<evidence type="ECO:0000313" key="3">
    <source>
        <dbReference type="EMBL" id="TQM38099.1"/>
    </source>
</evidence>
<comment type="caution">
    <text evidence="3">The sequence shown here is derived from an EMBL/GenBank/DDBJ whole genome shotgun (WGS) entry which is preliminary data.</text>
</comment>
<dbReference type="EMBL" id="VFPH01000002">
    <property type="protein sequence ID" value="TQM38099.1"/>
    <property type="molecule type" value="Genomic_DNA"/>
</dbReference>
<keyword evidence="4" id="KW-1185">Reference proteome</keyword>
<name>A0A543FWE4_9PSEU</name>
<evidence type="ECO:0000256" key="1">
    <source>
        <dbReference type="SAM" id="MobiDB-lite"/>
    </source>
</evidence>
<feature type="region of interest" description="Disordered" evidence="1">
    <location>
        <begin position="271"/>
        <end position="303"/>
    </location>
</feature>
<organism evidence="3 4">
    <name type="scientific">Pseudonocardia cypriaca</name>
    <dbReference type="NCBI Taxonomy" id="882449"/>
    <lineage>
        <taxon>Bacteria</taxon>
        <taxon>Bacillati</taxon>
        <taxon>Actinomycetota</taxon>
        <taxon>Actinomycetes</taxon>
        <taxon>Pseudonocardiales</taxon>
        <taxon>Pseudonocardiaceae</taxon>
        <taxon>Pseudonocardia</taxon>
    </lineage>
</organism>